<name>A0A1V4AW94_9BACT</name>
<organism evidence="2 3">
    <name type="scientific">Candidatus Brocadia carolinensis</name>
    <dbReference type="NCBI Taxonomy" id="1004156"/>
    <lineage>
        <taxon>Bacteria</taxon>
        <taxon>Pseudomonadati</taxon>
        <taxon>Planctomycetota</taxon>
        <taxon>Candidatus Brocadiia</taxon>
        <taxon>Candidatus Brocadiales</taxon>
        <taxon>Candidatus Brocadiaceae</taxon>
        <taxon>Candidatus Brocadia</taxon>
    </lineage>
</organism>
<proteinExistence type="predicted"/>
<dbReference type="CDD" id="cd10939">
    <property type="entry name" value="CE4_ArnD"/>
    <property type="match status" value="1"/>
</dbReference>
<dbReference type="Proteomes" id="UP000189681">
    <property type="component" value="Unassembled WGS sequence"/>
</dbReference>
<dbReference type="PROSITE" id="PS51677">
    <property type="entry name" value="NODB"/>
    <property type="match status" value="1"/>
</dbReference>
<dbReference type="AlphaFoldDB" id="A0A1V4AW94"/>
<evidence type="ECO:0000313" key="2">
    <source>
        <dbReference type="EMBL" id="OOP57339.1"/>
    </source>
</evidence>
<evidence type="ECO:0000313" key="3">
    <source>
        <dbReference type="Proteomes" id="UP000189681"/>
    </source>
</evidence>
<feature type="domain" description="NodB homology" evidence="1">
    <location>
        <begin position="2"/>
        <end position="261"/>
    </location>
</feature>
<protein>
    <submittedName>
        <fullName evidence="2">4-deoxy-4-formamido-L-arabinose-phosphoundecaprenol deformylase</fullName>
    </submittedName>
</protein>
<dbReference type="Gene3D" id="3.20.20.370">
    <property type="entry name" value="Glycoside hydrolase/deacetylase"/>
    <property type="match status" value="1"/>
</dbReference>
<dbReference type="STRING" id="1004156.AYP45_04085"/>
<reference evidence="2 3" key="1">
    <citation type="journal article" date="2017" name="Water Res.">
        <title>Discovery and metagenomic analysis of an anammox bacterial enrichment related to Candidatus "Brocadia caroliniensis" in a full-scale glycerol-fed nitritation-denitritation separate centrate treatment process.</title>
        <authorList>
            <person name="Park H."/>
            <person name="Brotto A.C."/>
            <person name="van Loosdrecht M.C."/>
            <person name="Chandran K."/>
        </authorList>
    </citation>
    <scope>NUCLEOTIDE SEQUENCE [LARGE SCALE GENOMIC DNA]</scope>
    <source>
        <strain evidence="2">26THWARD</strain>
    </source>
</reference>
<accession>A0A1V4AW94</accession>
<evidence type="ECO:0000259" key="1">
    <source>
        <dbReference type="PROSITE" id="PS51677"/>
    </source>
</evidence>
<dbReference type="GO" id="GO:0005975">
    <property type="term" value="P:carbohydrate metabolic process"/>
    <property type="evidence" value="ECO:0007669"/>
    <property type="project" value="InterPro"/>
</dbReference>
<dbReference type="SUPFAM" id="SSF88713">
    <property type="entry name" value="Glycoside hydrolase/deacetylase"/>
    <property type="match status" value="1"/>
</dbReference>
<comment type="caution">
    <text evidence="2">The sequence shown here is derived from an EMBL/GenBank/DDBJ whole genome shotgun (WGS) entry which is preliminary data.</text>
</comment>
<dbReference type="InterPro" id="IPR011330">
    <property type="entry name" value="Glyco_hydro/deAcase_b/a-brl"/>
</dbReference>
<dbReference type="EMBL" id="AYTS01000035">
    <property type="protein sequence ID" value="OOP57339.1"/>
    <property type="molecule type" value="Genomic_DNA"/>
</dbReference>
<dbReference type="NCBIfam" id="NF011923">
    <property type="entry name" value="PRK15394.1"/>
    <property type="match status" value="1"/>
</dbReference>
<dbReference type="GO" id="GO:0016810">
    <property type="term" value="F:hydrolase activity, acting on carbon-nitrogen (but not peptide) bonds"/>
    <property type="evidence" value="ECO:0007669"/>
    <property type="project" value="InterPro"/>
</dbReference>
<gene>
    <name evidence="2" type="ORF">AYP45_04085</name>
</gene>
<sequence length="304" mass="33896">MTKVGLRVDVDTFRGTRLGVPALCRLFDERAVKASFFFSVGPDNMGRHLWRLLRPAFLWKMLRTRAASLYGWDIIFRGIFWPGPVIGKKLSPQICLAARGGHEIGLHAWDHQAWQAHIDTMTEEDIHQVLRKGFDMITNITDTPPTCSAVPAWRCTDSVLLAKAEFPFVYNSDCRGNSIFRPVVDGKTLPQPQIPVSMPTYDEVIGKNGITPANYNEFMLSQVKPDRLNVLTIHAEAEGIACATLFADFLKAANDRGILFVPLGELLRETGHIASGMIARTSFPGREGWISFQGDIHNKGAFLS</sequence>
<dbReference type="Pfam" id="PF01522">
    <property type="entry name" value="Polysacc_deac_1"/>
    <property type="match status" value="1"/>
</dbReference>
<dbReference type="InterPro" id="IPR002509">
    <property type="entry name" value="NODB_dom"/>
</dbReference>